<reference evidence="1" key="1">
    <citation type="journal article" date="2010" name="Science">
        <title>Plasticity of animal genome architecture unmasked by rapid evolution of a pelagic tunicate.</title>
        <authorList>
            <person name="Denoeud F."/>
            <person name="Henriet S."/>
            <person name="Mungpakdee S."/>
            <person name="Aury J.M."/>
            <person name="Da Silva C."/>
            <person name="Brinkmann H."/>
            <person name="Mikhaleva J."/>
            <person name="Olsen L.C."/>
            <person name="Jubin C."/>
            <person name="Canestro C."/>
            <person name="Bouquet J.M."/>
            <person name="Danks G."/>
            <person name="Poulain J."/>
            <person name="Campsteijn C."/>
            <person name="Adamski M."/>
            <person name="Cross I."/>
            <person name="Yadetie F."/>
            <person name="Muffato M."/>
            <person name="Louis A."/>
            <person name="Butcher S."/>
            <person name="Tsagkogeorga G."/>
            <person name="Konrad A."/>
            <person name="Singh S."/>
            <person name="Jensen M.F."/>
            <person name="Cong E.H."/>
            <person name="Eikeseth-Otteraa H."/>
            <person name="Noel B."/>
            <person name="Anthouard V."/>
            <person name="Porcel B.M."/>
            <person name="Kachouri-Lafond R."/>
            <person name="Nishino A."/>
            <person name="Ugolini M."/>
            <person name="Chourrout P."/>
            <person name="Nishida H."/>
            <person name="Aasland R."/>
            <person name="Huzurbazar S."/>
            <person name="Westhof E."/>
            <person name="Delsuc F."/>
            <person name="Lehrach H."/>
            <person name="Reinhardt R."/>
            <person name="Weissenbach J."/>
            <person name="Roy S.W."/>
            <person name="Artiguenave F."/>
            <person name="Postlethwait J.H."/>
            <person name="Manak J.R."/>
            <person name="Thompson E.M."/>
            <person name="Jaillon O."/>
            <person name="Du Pasquier L."/>
            <person name="Boudinot P."/>
            <person name="Liberles D.A."/>
            <person name="Volff J.N."/>
            <person name="Philippe H."/>
            <person name="Lenhard B."/>
            <person name="Roest Crollius H."/>
            <person name="Wincker P."/>
            <person name="Chourrout D."/>
        </authorList>
    </citation>
    <scope>NUCLEOTIDE SEQUENCE [LARGE SCALE GENOMIC DNA]</scope>
</reference>
<dbReference type="EMBL" id="FN654471">
    <property type="protein sequence ID" value="CBY34051.1"/>
    <property type="molecule type" value="Genomic_DNA"/>
</dbReference>
<dbReference type="Proteomes" id="UP000011014">
    <property type="component" value="Unassembled WGS sequence"/>
</dbReference>
<organism evidence="1">
    <name type="scientific">Oikopleura dioica</name>
    <name type="common">Tunicate</name>
    <dbReference type="NCBI Taxonomy" id="34765"/>
    <lineage>
        <taxon>Eukaryota</taxon>
        <taxon>Metazoa</taxon>
        <taxon>Chordata</taxon>
        <taxon>Tunicata</taxon>
        <taxon>Appendicularia</taxon>
        <taxon>Copelata</taxon>
        <taxon>Oikopleuridae</taxon>
        <taxon>Oikopleura</taxon>
    </lineage>
</organism>
<dbReference type="AlphaFoldDB" id="E4YEW4"/>
<sequence>MKLISFISLASAYDTIAEYNPTSTSDSMGDEVDQLTAHVFDENYFCKLNGQVNAAINSYARHHACEGRGKVYRQIIRSARKVKKFFNRKNEC</sequence>
<proteinExistence type="predicted"/>
<evidence type="ECO:0000313" key="1">
    <source>
        <dbReference type="EMBL" id="CBY34051.1"/>
    </source>
</evidence>
<gene>
    <name evidence="1" type="ORF">GSOID_T00022031001</name>
</gene>
<protein>
    <submittedName>
        <fullName evidence="1">Uncharacterized protein</fullName>
    </submittedName>
</protein>
<accession>E4YEW4</accession>
<name>E4YEW4_OIKDI</name>